<dbReference type="CDD" id="cd00564">
    <property type="entry name" value="TMP_TenI"/>
    <property type="match status" value="1"/>
</dbReference>
<evidence type="ECO:0000313" key="4">
    <source>
        <dbReference type="Proteomes" id="UP000275727"/>
    </source>
</evidence>
<dbReference type="Proteomes" id="UP000275727">
    <property type="component" value="Chromosome"/>
</dbReference>
<keyword evidence="5" id="KW-1185">Reference proteome</keyword>
<dbReference type="Proteomes" id="UP000276029">
    <property type="component" value="Unassembled WGS sequence"/>
</dbReference>
<dbReference type="KEGG" id="smic:SmB9_07540"/>
<reference evidence="2 4" key="1">
    <citation type="submission" date="2018-06" db="EMBL/GenBank/DDBJ databases">
        <title>Complete Genome Sequence of the Microcystin-Degrading Bacterium Sphingosinicella microcystinivorans Strain B-9.</title>
        <authorList>
            <person name="Jin H."/>
            <person name="Nishizawa T."/>
            <person name="Guo Y."/>
            <person name="Nishizawa A."/>
            <person name="Park H."/>
            <person name="Kato H."/>
            <person name="Tsuji K."/>
            <person name="Harada K."/>
        </authorList>
    </citation>
    <scope>NUCLEOTIDE SEQUENCE [LARGE SCALE GENOMIC DNA]</scope>
    <source>
        <strain evidence="2 4">B9</strain>
    </source>
</reference>
<evidence type="ECO:0000313" key="3">
    <source>
        <dbReference type="EMBL" id="RKS84367.1"/>
    </source>
</evidence>
<dbReference type="GO" id="GO:0009228">
    <property type="term" value="P:thiamine biosynthetic process"/>
    <property type="evidence" value="ECO:0007669"/>
    <property type="project" value="UniProtKB-KW"/>
</dbReference>
<evidence type="ECO:0000313" key="2">
    <source>
        <dbReference type="EMBL" id="BBE33096.1"/>
    </source>
</evidence>
<protein>
    <submittedName>
        <fullName evidence="3">Thiamine-phosphate pyrophosphorylase</fullName>
    </submittedName>
</protein>
<sequence length="179" mass="19347">MRRRHSQRLPETWLFTDPRMGEALWDAIRRLPRGSGIVLRHYNEADRTAIARRAARLARRYGHMLVVAGDSRLARAVGAAGVHMPDGGRPTGDVITAASHDRAGLVRARRAGASLAFLSPVFPTASHPGARTLGPLRFGLMARGTSIAVAALGGITPKRYARMQALAAQAWGAIDAWNK</sequence>
<dbReference type="Gene3D" id="3.20.20.70">
    <property type="entry name" value="Aldolase class I"/>
    <property type="match status" value="1"/>
</dbReference>
<gene>
    <name evidence="3" type="ORF">DFR51_3705</name>
    <name evidence="2" type="ORF">SmB9_07540</name>
</gene>
<reference evidence="3 5" key="2">
    <citation type="submission" date="2018-10" db="EMBL/GenBank/DDBJ databases">
        <title>Genomic Encyclopedia of Type Strains, Phase IV (KMG-IV): sequencing the most valuable type-strain genomes for metagenomic binning, comparative biology and taxonomic classification.</title>
        <authorList>
            <person name="Goeker M."/>
        </authorList>
    </citation>
    <scope>NUCLEOTIDE SEQUENCE [LARGE SCALE GENOMIC DNA]</scope>
    <source>
        <strain evidence="3 5">DSM 19791</strain>
    </source>
</reference>
<evidence type="ECO:0000313" key="5">
    <source>
        <dbReference type="Proteomes" id="UP000276029"/>
    </source>
</evidence>
<accession>A0AAD1D3K5</accession>
<dbReference type="Pfam" id="PF02581">
    <property type="entry name" value="TMP-TENI"/>
    <property type="match status" value="1"/>
</dbReference>
<organism evidence="2 4">
    <name type="scientific">Sphingosinicella microcystinivorans</name>
    <dbReference type="NCBI Taxonomy" id="335406"/>
    <lineage>
        <taxon>Bacteria</taxon>
        <taxon>Pseudomonadati</taxon>
        <taxon>Pseudomonadota</taxon>
        <taxon>Alphaproteobacteria</taxon>
        <taxon>Sphingomonadales</taxon>
        <taxon>Sphingosinicellaceae</taxon>
        <taxon>Sphingosinicella</taxon>
    </lineage>
</organism>
<evidence type="ECO:0000259" key="1">
    <source>
        <dbReference type="Pfam" id="PF02581"/>
    </source>
</evidence>
<dbReference type="RefSeq" id="WP_243445531.1">
    <property type="nucleotide sequence ID" value="NZ_AP018711.1"/>
</dbReference>
<dbReference type="InterPro" id="IPR022998">
    <property type="entry name" value="ThiamineP_synth_TenI"/>
</dbReference>
<feature type="domain" description="Thiamine phosphate synthase/TenI" evidence="1">
    <location>
        <begin position="37"/>
        <end position="169"/>
    </location>
</feature>
<dbReference type="EMBL" id="RBWX01000014">
    <property type="protein sequence ID" value="RKS84367.1"/>
    <property type="molecule type" value="Genomic_DNA"/>
</dbReference>
<dbReference type="AlphaFoldDB" id="A0AAD1D3K5"/>
<proteinExistence type="predicted"/>
<dbReference type="SUPFAM" id="SSF51391">
    <property type="entry name" value="Thiamin phosphate synthase"/>
    <property type="match status" value="1"/>
</dbReference>
<dbReference type="InterPro" id="IPR036206">
    <property type="entry name" value="ThiamineP_synth_sf"/>
</dbReference>
<dbReference type="InterPro" id="IPR013785">
    <property type="entry name" value="Aldolase_TIM"/>
</dbReference>
<dbReference type="EMBL" id="AP018711">
    <property type="protein sequence ID" value="BBE33096.1"/>
    <property type="molecule type" value="Genomic_DNA"/>
</dbReference>
<name>A0AAD1D3K5_SPHMI</name>